<organism evidence="3 4">
    <name type="scientific">Nocardioides marmoriginsengisoli</name>
    <dbReference type="NCBI Taxonomy" id="661483"/>
    <lineage>
        <taxon>Bacteria</taxon>
        <taxon>Bacillati</taxon>
        <taxon>Actinomycetota</taxon>
        <taxon>Actinomycetes</taxon>
        <taxon>Propionibacteriales</taxon>
        <taxon>Nocardioidaceae</taxon>
        <taxon>Nocardioides</taxon>
    </lineage>
</organism>
<keyword evidence="1" id="KW-1133">Transmembrane helix</keyword>
<evidence type="ECO:0000256" key="1">
    <source>
        <dbReference type="SAM" id="Phobius"/>
    </source>
</evidence>
<dbReference type="OrthoDB" id="5084290at2"/>
<evidence type="ECO:0000259" key="2">
    <source>
        <dbReference type="Pfam" id="PF01476"/>
    </source>
</evidence>
<accession>A0A3N0CPL5</accession>
<feature type="domain" description="LysM" evidence="2">
    <location>
        <begin position="71"/>
        <end position="118"/>
    </location>
</feature>
<keyword evidence="1" id="KW-0812">Transmembrane</keyword>
<keyword evidence="1" id="KW-0472">Membrane</keyword>
<evidence type="ECO:0000313" key="3">
    <source>
        <dbReference type="EMBL" id="RNL65412.1"/>
    </source>
</evidence>
<name>A0A3N0CPL5_9ACTN</name>
<evidence type="ECO:0000313" key="4">
    <source>
        <dbReference type="Proteomes" id="UP000267128"/>
    </source>
</evidence>
<dbReference type="Gene3D" id="3.10.350.10">
    <property type="entry name" value="LysM domain"/>
    <property type="match status" value="1"/>
</dbReference>
<dbReference type="RefSeq" id="WP_123226515.1">
    <property type="nucleotide sequence ID" value="NZ_RJSE01000003.1"/>
</dbReference>
<dbReference type="InterPro" id="IPR018392">
    <property type="entry name" value="LysM"/>
</dbReference>
<protein>
    <submittedName>
        <fullName evidence="3">LysM peptidoglycan-binding domain-containing protein</fullName>
    </submittedName>
</protein>
<dbReference type="Pfam" id="PF01476">
    <property type="entry name" value="LysM"/>
    <property type="match status" value="1"/>
</dbReference>
<comment type="caution">
    <text evidence="3">The sequence shown here is derived from an EMBL/GenBank/DDBJ whole genome shotgun (WGS) entry which is preliminary data.</text>
</comment>
<dbReference type="AlphaFoldDB" id="A0A3N0CPL5"/>
<reference evidence="3 4" key="1">
    <citation type="submission" date="2018-11" db="EMBL/GenBank/DDBJ databases">
        <authorList>
            <person name="Li F."/>
        </authorList>
    </citation>
    <scope>NUCLEOTIDE SEQUENCE [LARGE SCALE GENOMIC DNA]</scope>
    <source>
        <strain evidence="3 4">Gsoil 097</strain>
    </source>
</reference>
<dbReference type="CDD" id="cd00118">
    <property type="entry name" value="LysM"/>
    <property type="match status" value="1"/>
</dbReference>
<dbReference type="Proteomes" id="UP000267128">
    <property type="component" value="Unassembled WGS sequence"/>
</dbReference>
<keyword evidence="4" id="KW-1185">Reference proteome</keyword>
<sequence>MSTLSISPAFVAGTARTPRLTRNATVRLTQRGRIVFLFAFLAIALVVMVSLGGLATATLDSGTPEPVRVIEVQPGDTLYGIAGDLAEPGKVREMVHRIQQLNSLPGGGLVAGQKLAIPQG</sequence>
<feature type="transmembrane region" description="Helical" evidence="1">
    <location>
        <begin position="34"/>
        <end position="55"/>
    </location>
</feature>
<gene>
    <name evidence="3" type="ORF">EFK50_05505</name>
</gene>
<dbReference type="EMBL" id="RJSE01000003">
    <property type="protein sequence ID" value="RNL65412.1"/>
    <property type="molecule type" value="Genomic_DNA"/>
</dbReference>
<dbReference type="SUPFAM" id="SSF54106">
    <property type="entry name" value="LysM domain"/>
    <property type="match status" value="1"/>
</dbReference>
<dbReference type="InterPro" id="IPR036779">
    <property type="entry name" value="LysM_dom_sf"/>
</dbReference>
<proteinExistence type="predicted"/>